<feature type="region of interest" description="Disordered" evidence="1">
    <location>
        <begin position="154"/>
        <end position="184"/>
    </location>
</feature>
<gene>
    <name evidence="2" type="ORF">ASPSYDRAFT_34461</name>
</gene>
<dbReference type="GeneID" id="63761314"/>
<keyword evidence="3" id="KW-1185">Reference proteome</keyword>
<feature type="compositionally biased region" description="Low complexity" evidence="1">
    <location>
        <begin position="164"/>
        <end position="174"/>
    </location>
</feature>
<reference evidence="3" key="1">
    <citation type="journal article" date="2017" name="Genome Biol.">
        <title>Comparative genomics reveals high biological diversity and specific adaptations in the industrially and medically important fungal genus Aspergillus.</title>
        <authorList>
            <person name="de Vries R.P."/>
            <person name="Riley R."/>
            <person name="Wiebenga A."/>
            <person name="Aguilar-Osorio G."/>
            <person name="Amillis S."/>
            <person name="Uchima C.A."/>
            <person name="Anderluh G."/>
            <person name="Asadollahi M."/>
            <person name="Askin M."/>
            <person name="Barry K."/>
            <person name="Battaglia E."/>
            <person name="Bayram O."/>
            <person name="Benocci T."/>
            <person name="Braus-Stromeyer S.A."/>
            <person name="Caldana C."/>
            <person name="Canovas D."/>
            <person name="Cerqueira G.C."/>
            <person name="Chen F."/>
            <person name="Chen W."/>
            <person name="Choi C."/>
            <person name="Clum A."/>
            <person name="Dos Santos R.A."/>
            <person name="Damasio A.R."/>
            <person name="Diallinas G."/>
            <person name="Emri T."/>
            <person name="Fekete E."/>
            <person name="Flipphi M."/>
            <person name="Freyberg S."/>
            <person name="Gallo A."/>
            <person name="Gournas C."/>
            <person name="Habgood R."/>
            <person name="Hainaut M."/>
            <person name="Harispe M.L."/>
            <person name="Henrissat B."/>
            <person name="Hilden K.S."/>
            <person name="Hope R."/>
            <person name="Hossain A."/>
            <person name="Karabika E."/>
            <person name="Karaffa L."/>
            <person name="Karanyi Z."/>
            <person name="Krasevec N."/>
            <person name="Kuo A."/>
            <person name="Kusch H."/>
            <person name="LaButti K."/>
            <person name="Lagendijk E.L."/>
            <person name="Lapidus A."/>
            <person name="Levasseur A."/>
            <person name="Lindquist E."/>
            <person name="Lipzen A."/>
            <person name="Logrieco A.F."/>
            <person name="MacCabe A."/>
            <person name="Maekelae M.R."/>
            <person name="Malavazi I."/>
            <person name="Melin P."/>
            <person name="Meyer V."/>
            <person name="Mielnichuk N."/>
            <person name="Miskei M."/>
            <person name="Molnar A.P."/>
            <person name="Mule G."/>
            <person name="Ngan C.Y."/>
            <person name="Orejas M."/>
            <person name="Orosz E."/>
            <person name="Ouedraogo J.P."/>
            <person name="Overkamp K.M."/>
            <person name="Park H.-S."/>
            <person name="Perrone G."/>
            <person name="Piumi F."/>
            <person name="Punt P.J."/>
            <person name="Ram A.F."/>
            <person name="Ramon A."/>
            <person name="Rauscher S."/>
            <person name="Record E."/>
            <person name="Riano-Pachon D.M."/>
            <person name="Robert V."/>
            <person name="Roehrig J."/>
            <person name="Ruller R."/>
            <person name="Salamov A."/>
            <person name="Salih N.S."/>
            <person name="Samson R.A."/>
            <person name="Sandor E."/>
            <person name="Sanguinetti M."/>
            <person name="Schuetze T."/>
            <person name="Sepcic K."/>
            <person name="Shelest E."/>
            <person name="Sherlock G."/>
            <person name="Sophianopoulou V."/>
            <person name="Squina F.M."/>
            <person name="Sun H."/>
            <person name="Susca A."/>
            <person name="Todd R.B."/>
            <person name="Tsang A."/>
            <person name="Unkles S.E."/>
            <person name="van de Wiele N."/>
            <person name="van Rossen-Uffink D."/>
            <person name="Oliveira J.V."/>
            <person name="Vesth T.C."/>
            <person name="Visser J."/>
            <person name="Yu J.-H."/>
            <person name="Zhou M."/>
            <person name="Andersen M.R."/>
            <person name="Archer D.B."/>
            <person name="Baker S.E."/>
            <person name="Benoit I."/>
            <person name="Brakhage A.A."/>
            <person name="Braus G.H."/>
            <person name="Fischer R."/>
            <person name="Frisvad J.C."/>
            <person name="Goldman G.H."/>
            <person name="Houbraken J."/>
            <person name="Oakley B."/>
            <person name="Pocsi I."/>
            <person name="Scazzocchio C."/>
            <person name="Seiboth B."/>
            <person name="vanKuyk P.A."/>
            <person name="Wortman J."/>
            <person name="Dyer P.S."/>
            <person name="Grigoriev I.V."/>
        </authorList>
    </citation>
    <scope>NUCLEOTIDE SEQUENCE [LARGE SCALE GENOMIC DNA]</scope>
    <source>
        <strain evidence="3">CBS 593.65</strain>
    </source>
</reference>
<dbReference type="RefSeq" id="XP_040699344.1">
    <property type="nucleotide sequence ID" value="XM_040845241.1"/>
</dbReference>
<feature type="region of interest" description="Disordered" evidence="1">
    <location>
        <begin position="30"/>
        <end position="58"/>
    </location>
</feature>
<proteinExistence type="predicted"/>
<accession>A0A1L9T7Y8</accession>
<dbReference type="AlphaFoldDB" id="A0A1L9T7Y8"/>
<organism evidence="2 3">
    <name type="scientific">Aspergillus sydowii CBS 593.65</name>
    <dbReference type="NCBI Taxonomy" id="1036612"/>
    <lineage>
        <taxon>Eukaryota</taxon>
        <taxon>Fungi</taxon>
        <taxon>Dikarya</taxon>
        <taxon>Ascomycota</taxon>
        <taxon>Pezizomycotina</taxon>
        <taxon>Eurotiomycetes</taxon>
        <taxon>Eurotiomycetidae</taxon>
        <taxon>Eurotiales</taxon>
        <taxon>Aspergillaceae</taxon>
        <taxon>Aspergillus</taxon>
        <taxon>Aspergillus subgen. Nidulantes</taxon>
    </lineage>
</organism>
<evidence type="ECO:0000313" key="3">
    <source>
        <dbReference type="Proteomes" id="UP000184356"/>
    </source>
</evidence>
<dbReference type="EMBL" id="KV878592">
    <property type="protein sequence ID" value="OJJ55538.1"/>
    <property type="molecule type" value="Genomic_DNA"/>
</dbReference>
<name>A0A1L9T7Y8_9EURO</name>
<sequence>MAMSSPRKNVSLSSWLHSGVWVQEAVYGSSHSTPESDRLEGPRQQLRKKTESGGEGLTPIQLLAGSGPCIPGHSGIPAFLSHRAPQPSPAQSPRLKRGPRFAPYFCNATPTFHSHFILHLWACKMLDIPSKNYCKVGPPPDRAIDIILVSGAPQQDEPGKRISHANASSSAGSSQPRQLWNPESAWKVGENSRKLRETTATGFPCVELTQQEKGQAGAQDSGSPGECAQTRWASTVRPSHKLCSKPVMISTTGWEKAEKQTAAFESQAWGPSLPQFCLNPGLARYADSQSVP</sequence>
<evidence type="ECO:0000256" key="1">
    <source>
        <dbReference type="SAM" id="MobiDB-lite"/>
    </source>
</evidence>
<feature type="region of interest" description="Disordered" evidence="1">
    <location>
        <begin position="75"/>
        <end position="96"/>
    </location>
</feature>
<dbReference type="VEuPathDB" id="FungiDB:ASPSYDRAFT_34461"/>
<evidence type="ECO:0000313" key="2">
    <source>
        <dbReference type="EMBL" id="OJJ55538.1"/>
    </source>
</evidence>
<dbReference type="Proteomes" id="UP000184356">
    <property type="component" value="Unassembled WGS sequence"/>
</dbReference>
<protein>
    <submittedName>
        <fullName evidence="2">Uncharacterized protein</fullName>
    </submittedName>
</protein>